<dbReference type="InterPro" id="IPR011009">
    <property type="entry name" value="Kinase-like_dom_sf"/>
</dbReference>
<evidence type="ECO:0000256" key="2">
    <source>
        <dbReference type="ARBA" id="ARBA00012513"/>
    </source>
</evidence>
<dbReference type="FunFam" id="3.30.200.20:FF:000550">
    <property type="entry name" value="Serine/threonine-protein kinase greatwall"/>
    <property type="match status" value="1"/>
</dbReference>
<gene>
    <name evidence="15" type="ORF">SNE40_003973</name>
</gene>
<comment type="catalytic activity">
    <reaction evidence="10">
        <text>L-threonyl-[protein] + ATP = O-phospho-L-threonyl-[protein] + ADP + H(+)</text>
        <dbReference type="Rhea" id="RHEA:46608"/>
        <dbReference type="Rhea" id="RHEA-COMP:11060"/>
        <dbReference type="Rhea" id="RHEA-COMP:11605"/>
        <dbReference type="ChEBI" id="CHEBI:15378"/>
        <dbReference type="ChEBI" id="CHEBI:30013"/>
        <dbReference type="ChEBI" id="CHEBI:30616"/>
        <dbReference type="ChEBI" id="CHEBI:61977"/>
        <dbReference type="ChEBI" id="CHEBI:456216"/>
        <dbReference type="EC" id="2.7.11.1"/>
    </reaction>
</comment>
<accession>A0AAN8KCC0</accession>
<feature type="compositionally biased region" description="Basic and acidic residues" evidence="12">
    <location>
        <begin position="1"/>
        <end position="10"/>
    </location>
</feature>
<dbReference type="PANTHER" id="PTHR24356">
    <property type="entry name" value="SERINE/THREONINE-PROTEIN KINASE"/>
    <property type="match status" value="1"/>
</dbReference>
<dbReference type="Gene3D" id="3.30.200.20">
    <property type="entry name" value="Phosphorylase Kinase, domain 1"/>
    <property type="match status" value="1"/>
</dbReference>
<dbReference type="EC" id="2.7.11.1" evidence="2"/>
<evidence type="ECO:0000259" key="13">
    <source>
        <dbReference type="PROSITE" id="PS50011"/>
    </source>
</evidence>
<feature type="region of interest" description="Disordered" evidence="12">
    <location>
        <begin position="671"/>
        <end position="740"/>
    </location>
</feature>
<feature type="domain" description="AGC-kinase C-terminal" evidence="14">
    <location>
        <begin position="841"/>
        <end position="884"/>
    </location>
</feature>
<evidence type="ECO:0000256" key="3">
    <source>
        <dbReference type="ARBA" id="ARBA00022148"/>
    </source>
</evidence>
<feature type="compositionally biased region" description="Polar residues" evidence="12">
    <location>
        <begin position="691"/>
        <end position="710"/>
    </location>
</feature>
<feature type="region of interest" description="Disordered" evidence="12">
    <location>
        <begin position="313"/>
        <end position="338"/>
    </location>
</feature>
<feature type="compositionally biased region" description="Low complexity" evidence="12">
    <location>
        <begin position="366"/>
        <end position="383"/>
    </location>
</feature>
<dbReference type="PROSITE" id="PS00108">
    <property type="entry name" value="PROTEIN_KINASE_ST"/>
    <property type="match status" value="1"/>
</dbReference>
<dbReference type="Pfam" id="PF00069">
    <property type="entry name" value="Pkinase"/>
    <property type="match status" value="2"/>
</dbReference>
<evidence type="ECO:0000313" key="15">
    <source>
        <dbReference type="EMBL" id="KAK6192522.1"/>
    </source>
</evidence>
<dbReference type="EMBL" id="JAZGQO010000002">
    <property type="protein sequence ID" value="KAK6192522.1"/>
    <property type="molecule type" value="Genomic_DNA"/>
</dbReference>
<dbReference type="PANTHER" id="PTHR24356:SF1">
    <property type="entry name" value="SERINE_THREONINE-PROTEIN KINASE GREATWALL"/>
    <property type="match status" value="1"/>
</dbReference>
<evidence type="ECO:0000256" key="12">
    <source>
        <dbReference type="SAM" id="MobiDB-lite"/>
    </source>
</evidence>
<keyword evidence="4" id="KW-0723">Serine/threonine-protein kinase</keyword>
<dbReference type="InterPro" id="IPR050236">
    <property type="entry name" value="Ser_Thr_kinase_AGC"/>
</dbReference>
<keyword evidence="7" id="KW-0418">Kinase</keyword>
<dbReference type="SUPFAM" id="SSF56112">
    <property type="entry name" value="Protein kinase-like (PK-like)"/>
    <property type="match status" value="1"/>
</dbReference>
<dbReference type="FunFam" id="1.10.510.10:FF:000484">
    <property type="entry name" value="Serine/threonine-protein kinase greatwall, putative"/>
    <property type="match status" value="1"/>
</dbReference>
<evidence type="ECO:0000256" key="4">
    <source>
        <dbReference type="ARBA" id="ARBA00022527"/>
    </source>
</evidence>
<feature type="region of interest" description="Disordered" evidence="12">
    <location>
        <begin position="362"/>
        <end position="394"/>
    </location>
</feature>
<dbReference type="InterPro" id="IPR000719">
    <property type="entry name" value="Prot_kinase_dom"/>
</dbReference>
<proteinExistence type="inferred from homology"/>
<evidence type="ECO:0000256" key="5">
    <source>
        <dbReference type="ARBA" id="ARBA00022679"/>
    </source>
</evidence>
<evidence type="ECO:0000256" key="11">
    <source>
        <dbReference type="ARBA" id="ARBA00048679"/>
    </source>
</evidence>
<dbReference type="GO" id="GO:0035556">
    <property type="term" value="P:intracellular signal transduction"/>
    <property type="evidence" value="ECO:0007669"/>
    <property type="project" value="TreeGrafter"/>
</dbReference>
<dbReference type="InterPro" id="IPR008271">
    <property type="entry name" value="Ser/Thr_kinase_AS"/>
</dbReference>
<protein>
    <recommendedName>
        <fullName evidence="3">Serine/threonine-protein kinase greatwall</fullName>
        <ecNumber evidence="2">2.7.11.1</ecNumber>
    </recommendedName>
    <alternativeName>
        <fullName evidence="9">Microtubule-associated serine/threonine-protein kinase-like</fullName>
    </alternativeName>
</protein>
<organism evidence="15 16">
    <name type="scientific">Patella caerulea</name>
    <name type="common">Rayed Mediterranean limpet</name>
    <dbReference type="NCBI Taxonomy" id="87958"/>
    <lineage>
        <taxon>Eukaryota</taxon>
        <taxon>Metazoa</taxon>
        <taxon>Spiralia</taxon>
        <taxon>Lophotrochozoa</taxon>
        <taxon>Mollusca</taxon>
        <taxon>Gastropoda</taxon>
        <taxon>Patellogastropoda</taxon>
        <taxon>Patelloidea</taxon>
        <taxon>Patellidae</taxon>
        <taxon>Patella</taxon>
    </lineage>
</organism>
<comment type="caution">
    <text evidence="15">The sequence shown here is derived from an EMBL/GenBank/DDBJ whole genome shotgun (WGS) entry which is preliminary data.</text>
</comment>
<keyword evidence="8" id="KW-0067">ATP-binding</keyword>
<dbReference type="Proteomes" id="UP001347796">
    <property type="component" value="Unassembled WGS sequence"/>
</dbReference>
<evidence type="ECO:0000256" key="1">
    <source>
        <dbReference type="ARBA" id="ARBA00009903"/>
    </source>
</evidence>
<dbReference type="GO" id="GO:0005524">
    <property type="term" value="F:ATP binding"/>
    <property type="evidence" value="ECO:0007669"/>
    <property type="project" value="UniProtKB-KW"/>
</dbReference>
<dbReference type="Gene3D" id="1.10.510.10">
    <property type="entry name" value="Transferase(Phosphotransferase) domain 1"/>
    <property type="match status" value="2"/>
</dbReference>
<evidence type="ECO:0000256" key="6">
    <source>
        <dbReference type="ARBA" id="ARBA00022741"/>
    </source>
</evidence>
<dbReference type="FunFam" id="1.10.510.10:FF:000278">
    <property type="entry name" value="serine/threonine-protein kinase greatwall isoform X1"/>
    <property type="match status" value="1"/>
</dbReference>
<evidence type="ECO:0000256" key="8">
    <source>
        <dbReference type="ARBA" id="ARBA00022840"/>
    </source>
</evidence>
<name>A0AAN8KCC0_PATCE</name>
<feature type="region of interest" description="Disordered" evidence="12">
    <location>
        <begin position="1"/>
        <end position="22"/>
    </location>
</feature>
<keyword evidence="16" id="KW-1185">Reference proteome</keyword>
<comment type="catalytic activity">
    <reaction evidence="11">
        <text>L-seryl-[protein] + ATP = O-phospho-L-seryl-[protein] + ADP + H(+)</text>
        <dbReference type="Rhea" id="RHEA:17989"/>
        <dbReference type="Rhea" id="RHEA-COMP:9863"/>
        <dbReference type="Rhea" id="RHEA-COMP:11604"/>
        <dbReference type="ChEBI" id="CHEBI:15378"/>
        <dbReference type="ChEBI" id="CHEBI:29999"/>
        <dbReference type="ChEBI" id="CHEBI:30616"/>
        <dbReference type="ChEBI" id="CHEBI:83421"/>
        <dbReference type="ChEBI" id="CHEBI:456216"/>
        <dbReference type="EC" id="2.7.11.1"/>
    </reaction>
</comment>
<sequence>MSGLKEKSNLNDEADEDENGSALSTNHLPSIHDFVFLKPISRGAFGKVYLGCKKNVPEKIYAIKTMKKCDLLKKNLIKQVTTERDALACAQSPFVVDLFYSLQSEQNIYLIMEYMIGGDVKSLLTIYGYFDEDMAKRYIAEVTLALEYLNNLGIVHRDLKPDNMLISCQGHIKLTDFGLSKINIDVVPTLNNLKQSGVNYHRTPGQIMSLKSSLAFTVTASMRKRSRSSVSSPVAVKSKRSCQSPVAEALFNSPMLKAKKAMSPFAVQTSRINSPIANMTPPIQSLTPTLEESLNWTTDSDASYMTAHNFSVCNPNTSGTGPNLYQSSGPKESKTTDSLCEKENMTVSQNVAKDNLVGKESSVLNSSTTQQTVKSTTLSSSQDSSKDDTPQLRLSNESVWNSYAARNLRSMREGSYSEDSGEETGKVPDQGSPLFRPKAGKYNIGKYPPNPLVSESYASSSGKSSLYGYHSDDEMDMSSSKLSTSRRKRGFDCLTENKSKGIGNVKSGLTCDFSVFNIVPDIQNNKRQRLDPDYATNKNDSELYAADISCDISMTDGMARCRECNNTSSEDLSALETSAESFFSSRSRHQSELSVRSSFGGNSTMFLSPLNESHELSNHPSVQVQANSDTKPYDRILDNRLKQCHFKSDLLFKSPLPQQVNGKQRQACTCQSGGDKLQVPNPGNPDVTMMTPDNSSKTQSQPRTPANTIKTPFKTPFKNQLKTPFRTPKSVRRGPQQQEEERILGTPDYLAPEILMQKPHGCGVDWWALGVCLYEFLTGIPPFNDQTPDLVFQNILNRDIPWPVEEEALSDAAKMAIDELLTIDANKRPQAKDVKGMALFSDLDWDHILEAEPPFVPEPDDELDTTYFDARNRVQQLIVSAVDL</sequence>
<evidence type="ECO:0000259" key="14">
    <source>
        <dbReference type="PROSITE" id="PS51285"/>
    </source>
</evidence>
<evidence type="ECO:0000313" key="16">
    <source>
        <dbReference type="Proteomes" id="UP001347796"/>
    </source>
</evidence>
<comment type="similarity">
    <text evidence="1">Belongs to the protein kinase superfamily. AGC Ser/Thr protein kinase family.</text>
</comment>
<dbReference type="GO" id="GO:0005634">
    <property type="term" value="C:nucleus"/>
    <property type="evidence" value="ECO:0007669"/>
    <property type="project" value="TreeGrafter"/>
</dbReference>
<keyword evidence="5" id="KW-0808">Transferase</keyword>
<dbReference type="InterPro" id="IPR000961">
    <property type="entry name" value="AGC-kinase_C"/>
</dbReference>
<feature type="region of interest" description="Disordered" evidence="12">
    <location>
        <begin position="412"/>
        <end position="447"/>
    </location>
</feature>
<feature type="domain" description="Protein kinase" evidence="13">
    <location>
        <begin position="34"/>
        <end position="840"/>
    </location>
</feature>
<reference evidence="15 16" key="1">
    <citation type="submission" date="2024-01" db="EMBL/GenBank/DDBJ databases">
        <title>The genome of the rayed Mediterranean limpet Patella caerulea (Linnaeus, 1758).</title>
        <authorList>
            <person name="Anh-Thu Weber A."/>
            <person name="Halstead-Nussloch G."/>
        </authorList>
    </citation>
    <scope>NUCLEOTIDE SEQUENCE [LARGE SCALE GENOMIC DNA]</scope>
    <source>
        <strain evidence="15">AATW-2023a</strain>
        <tissue evidence="15">Whole specimen</tissue>
    </source>
</reference>
<dbReference type="SMART" id="SM00220">
    <property type="entry name" value="S_TKc"/>
    <property type="match status" value="1"/>
</dbReference>
<dbReference type="PROSITE" id="PS51285">
    <property type="entry name" value="AGC_KINASE_CTER"/>
    <property type="match status" value="1"/>
</dbReference>
<feature type="compositionally biased region" description="Polar residues" evidence="12">
    <location>
        <begin position="313"/>
        <end position="330"/>
    </location>
</feature>
<evidence type="ECO:0000256" key="9">
    <source>
        <dbReference type="ARBA" id="ARBA00033099"/>
    </source>
</evidence>
<dbReference type="GO" id="GO:0004674">
    <property type="term" value="F:protein serine/threonine kinase activity"/>
    <property type="evidence" value="ECO:0007669"/>
    <property type="project" value="UniProtKB-KW"/>
</dbReference>
<dbReference type="PROSITE" id="PS50011">
    <property type="entry name" value="PROTEIN_KINASE_DOM"/>
    <property type="match status" value="1"/>
</dbReference>
<evidence type="ECO:0000256" key="7">
    <source>
        <dbReference type="ARBA" id="ARBA00022777"/>
    </source>
</evidence>
<keyword evidence="6" id="KW-0547">Nucleotide-binding</keyword>
<dbReference type="AlphaFoldDB" id="A0AAN8KCC0"/>
<evidence type="ECO:0000256" key="10">
    <source>
        <dbReference type="ARBA" id="ARBA00047899"/>
    </source>
</evidence>